<dbReference type="Pfam" id="PF22198">
    <property type="entry name" value="GKRP_SIS_2"/>
    <property type="match status" value="1"/>
</dbReference>
<dbReference type="OrthoDB" id="311172at2759"/>
<dbReference type="InterPro" id="IPR046348">
    <property type="entry name" value="SIS_dom_sf"/>
</dbReference>
<accession>A0A813LYK6</accession>
<name>A0A813LYK6_9BILA</name>
<dbReference type="GO" id="GO:0005829">
    <property type="term" value="C:cytosol"/>
    <property type="evidence" value="ECO:0007669"/>
    <property type="project" value="TreeGrafter"/>
</dbReference>
<dbReference type="GO" id="GO:0070095">
    <property type="term" value="F:fructose-6-phosphate binding"/>
    <property type="evidence" value="ECO:0007669"/>
    <property type="project" value="TreeGrafter"/>
</dbReference>
<dbReference type="Pfam" id="PF20741">
    <property type="entry name" value="GKRP-like_C"/>
    <property type="match status" value="1"/>
</dbReference>
<sequence>MLNSVREKVEEFVVQNGIPVSELPNKITNNIDLATSGEEILNLLSETDKEIFRGWVISDNLKSDGLSNDFSILKKISILSKLIYEKIHEQSKSPDKRFKIILSGCGTSGRLAYLCSQTFSLFLKSIYPALDYNVCDYIIAGGDYALVNSVESVEDKPKVGAQLLKNILDEHPNTECVYLGITCGFSAPFVAGQIDFCLNKENNRNILACGIIGFNPVEMTRKTSPINENNENFYDLMKKLENMERQDPNKYFIFNPLIGPEPITGSSRMKSGTTTKILIDLIFTKALVYLDKRENSNELEMLDFYEKILNVLYAENTKKNLGNIIDNSCEALRNLKHGGSINYLSDSERLGLLCCVDASECLPTYGAGKNDIKGFVSAKNAKSLTQKWQGFIKNCPTVWSQNIIDHLENFNSDKCVFILIESDDEFQSDQEIIDKENLEKILLEKTQCKIYKINLSSKNIEHTNRIKVLEMNELSIIYREASKMYSSYFSNCLQEFTLKLILNAISTGAHVLYGKTYENIMIDVKVSNIKLYWRACGILKKFCSELNKEQCEDYLLASIYSGEKLTNEKNDIEKHIEVATGKEFIVPKALIMALTGCNYSNATLLLDESRNSVRNCIFKLKNKIQNK</sequence>
<evidence type="ECO:0000256" key="1">
    <source>
        <dbReference type="ARBA" id="ARBA00023277"/>
    </source>
</evidence>
<dbReference type="InterPro" id="IPR001347">
    <property type="entry name" value="SIS_dom"/>
</dbReference>
<dbReference type="GO" id="GO:0005654">
    <property type="term" value="C:nucleoplasm"/>
    <property type="evidence" value="ECO:0007669"/>
    <property type="project" value="TreeGrafter"/>
</dbReference>
<keyword evidence="1" id="KW-0119">Carbohydrate metabolism</keyword>
<evidence type="ECO:0000313" key="5">
    <source>
        <dbReference type="Proteomes" id="UP000663879"/>
    </source>
</evidence>
<dbReference type="Pfam" id="PF22645">
    <property type="entry name" value="GKRP_SIS_N"/>
    <property type="match status" value="1"/>
</dbReference>
<dbReference type="SUPFAM" id="SSF53697">
    <property type="entry name" value="SIS domain"/>
    <property type="match status" value="2"/>
</dbReference>
<evidence type="ECO:0000313" key="4">
    <source>
        <dbReference type="EMBL" id="CAF0711483.1"/>
    </source>
</evidence>
<dbReference type="GO" id="GO:0019899">
    <property type="term" value="F:enzyme binding"/>
    <property type="evidence" value="ECO:0007669"/>
    <property type="project" value="TreeGrafter"/>
</dbReference>
<gene>
    <name evidence="4" type="ORF">OXX778_LOCUS1107</name>
</gene>
<evidence type="ECO:0008006" key="6">
    <source>
        <dbReference type="Google" id="ProtNLM"/>
    </source>
</evidence>
<dbReference type="PROSITE" id="PS01272">
    <property type="entry name" value="GCKR"/>
    <property type="match status" value="1"/>
</dbReference>
<feature type="domain" description="SIS" evidence="3">
    <location>
        <begin position="83"/>
        <end position="198"/>
    </location>
</feature>
<dbReference type="Gene3D" id="3.40.50.10490">
    <property type="entry name" value="Glucose-6-phosphate isomerase like protein, domain 1"/>
    <property type="match status" value="2"/>
</dbReference>
<feature type="domain" description="Glucokinase regulatory protein second SIS" evidence="2">
    <location>
        <begin position="336"/>
        <end position="512"/>
    </location>
</feature>
<dbReference type="Gene3D" id="1.10.8.1080">
    <property type="match status" value="1"/>
</dbReference>
<dbReference type="PANTHER" id="PTHR10088:SF4">
    <property type="entry name" value="GLUCOKINASE REGULATORY PROTEIN"/>
    <property type="match status" value="1"/>
</dbReference>
<dbReference type="GO" id="GO:0042593">
    <property type="term" value="P:glucose homeostasis"/>
    <property type="evidence" value="ECO:0007669"/>
    <property type="project" value="TreeGrafter"/>
</dbReference>
<reference evidence="4" key="1">
    <citation type="submission" date="2021-02" db="EMBL/GenBank/DDBJ databases">
        <authorList>
            <person name="Nowell W R."/>
        </authorList>
    </citation>
    <scope>NUCLEOTIDE SEQUENCE</scope>
    <source>
        <strain evidence="4">Ploen Becks lab</strain>
    </source>
</reference>
<organism evidence="4 5">
    <name type="scientific">Brachionus calyciflorus</name>
    <dbReference type="NCBI Taxonomy" id="104777"/>
    <lineage>
        <taxon>Eukaryota</taxon>
        <taxon>Metazoa</taxon>
        <taxon>Spiralia</taxon>
        <taxon>Gnathifera</taxon>
        <taxon>Rotifera</taxon>
        <taxon>Eurotatoria</taxon>
        <taxon>Monogononta</taxon>
        <taxon>Pseudotrocha</taxon>
        <taxon>Ploima</taxon>
        <taxon>Brachionidae</taxon>
        <taxon>Brachionus</taxon>
    </lineage>
</organism>
<dbReference type="GO" id="GO:1901135">
    <property type="term" value="P:carbohydrate derivative metabolic process"/>
    <property type="evidence" value="ECO:0007669"/>
    <property type="project" value="InterPro"/>
</dbReference>
<dbReference type="AlphaFoldDB" id="A0A813LYK6"/>
<keyword evidence="5" id="KW-1185">Reference proteome</keyword>
<evidence type="ECO:0000259" key="3">
    <source>
        <dbReference type="Pfam" id="PF22645"/>
    </source>
</evidence>
<protein>
    <recommendedName>
        <fullName evidence="6">Glucokinase regulatory protein</fullName>
    </recommendedName>
</protein>
<dbReference type="GO" id="GO:0009750">
    <property type="term" value="P:response to fructose"/>
    <property type="evidence" value="ECO:0007669"/>
    <property type="project" value="TreeGrafter"/>
</dbReference>
<dbReference type="GO" id="GO:0030246">
    <property type="term" value="F:carbohydrate binding"/>
    <property type="evidence" value="ECO:0007669"/>
    <property type="project" value="TreeGrafter"/>
</dbReference>
<proteinExistence type="predicted"/>
<dbReference type="EMBL" id="CAJNOC010000065">
    <property type="protein sequence ID" value="CAF0711483.1"/>
    <property type="molecule type" value="Genomic_DNA"/>
</dbReference>
<comment type="caution">
    <text evidence="4">The sequence shown here is derived from an EMBL/GenBank/DDBJ whole genome shotgun (WGS) entry which is preliminary data.</text>
</comment>
<dbReference type="InterPro" id="IPR054017">
    <property type="entry name" value="GKRP_SIS_2"/>
</dbReference>
<dbReference type="Proteomes" id="UP000663879">
    <property type="component" value="Unassembled WGS sequence"/>
</dbReference>
<evidence type="ECO:0000259" key="2">
    <source>
        <dbReference type="Pfam" id="PF22198"/>
    </source>
</evidence>
<dbReference type="PANTHER" id="PTHR10088">
    <property type="entry name" value="GLUCOKINASE REGULATORY PROTEIN"/>
    <property type="match status" value="1"/>
</dbReference>
<dbReference type="GO" id="GO:0004857">
    <property type="term" value="F:enzyme inhibitor activity"/>
    <property type="evidence" value="ECO:0007669"/>
    <property type="project" value="TreeGrafter"/>
</dbReference>
<dbReference type="InterPro" id="IPR005486">
    <property type="entry name" value="Glucokinase_regulatory_CS"/>
</dbReference>
<dbReference type="InterPro" id="IPR040190">
    <property type="entry name" value="MURQ/GCKR"/>
</dbReference>